<feature type="transmembrane region" description="Helical" evidence="9">
    <location>
        <begin position="261"/>
        <end position="278"/>
    </location>
</feature>
<evidence type="ECO:0000256" key="3">
    <source>
        <dbReference type="ARBA" id="ARBA00022630"/>
    </source>
</evidence>
<keyword evidence="1" id="KW-0813">Transport</keyword>
<keyword evidence="4" id="KW-0288">FMN</keyword>
<evidence type="ECO:0000256" key="1">
    <source>
        <dbReference type="ARBA" id="ARBA00022448"/>
    </source>
</evidence>
<feature type="transmembrane region" description="Helical" evidence="9">
    <location>
        <begin position="210"/>
        <end position="227"/>
    </location>
</feature>
<proteinExistence type="predicted"/>
<feature type="transmembrane region" description="Helical" evidence="9">
    <location>
        <begin position="186"/>
        <end position="204"/>
    </location>
</feature>
<feature type="transmembrane region" description="Helical" evidence="9">
    <location>
        <begin position="152"/>
        <end position="174"/>
    </location>
</feature>
<dbReference type="Proteomes" id="UP000512286">
    <property type="component" value="Chromosome"/>
</dbReference>
<dbReference type="EMBL" id="CP059378">
    <property type="protein sequence ID" value="QLY80716.1"/>
    <property type="molecule type" value="Genomic_DNA"/>
</dbReference>
<protein>
    <submittedName>
        <fullName evidence="10">RnfABCDGE type electron transport complex subunit D</fullName>
    </submittedName>
</protein>
<evidence type="ECO:0000313" key="11">
    <source>
        <dbReference type="Proteomes" id="UP000512286"/>
    </source>
</evidence>
<feature type="transmembrane region" description="Helical" evidence="9">
    <location>
        <begin position="234"/>
        <end position="255"/>
    </location>
</feature>
<feature type="transmembrane region" description="Helical" evidence="9">
    <location>
        <begin position="112"/>
        <end position="132"/>
    </location>
</feature>
<dbReference type="PANTHER" id="PTHR30578:SF0">
    <property type="entry name" value="ION-TRANSLOCATING OXIDOREDUCTASE COMPLEX SUBUNIT D"/>
    <property type="match status" value="1"/>
</dbReference>
<dbReference type="PANTHER" id="PTHR30578">
    <property type="entry name" value="ELECTRON TRANSPORT COMPLEX PROTEIN RNFD"/>
    <property type="match status" value="1"/>
</dbReference>
<dbReference type="AlphaFoldDB" id="A0A7D6VR25"/>
<keyword evidence="6" id="KW-1278">Translocase</keyword>
<dbReference type="GO" id="GO:0005886">
    <property type="term" value="C:plasma membrane"/>
    <property type="evidence" value="ECO:0007669"/>
    <property type="project" value="TreeGrafter"/>
</dbReference>
<evidence type="ECO:0000256" key="6">
    <source>
        <dbReference type="ARBA" id="ARBA00022967"/>
    </source>
</evidence>
<name>A0A7D6VR25_9CLOT</name>
<evidence type="ECO:0000313" key="10">
    <source>
        <dbReference type="EMBL" id="QLY80716.1"/>
    </source>
</evidence>
<keyword evidence="5 9" id="KW-0812">Transmembrane</keyword>
<evidence type="ECO:0000256" key="4">
    <source>
        <dbReference type="ARBA" id="ARBA00022643"/>
    </source>
</evidence>
<feature type="transmembrane region" description="Helical" evidence="9">
    <location>
        <begin position="70"/>
        <end position="100"/>
    </location>
</feature>
<dbReference type="Pfam" id="PF03116">
    <property type="entry name" value="NQR2_RnfD_RnfE"/>
    <property type="match status" value="1"/>
</dbReference>
<dbReference type="InterPro" id="IPR004338">
    <property type="entry name" value="NqrB/RnfD"/>
</dbReference>
<sequence>MNNLSNNLNLKNKTMVEVIIATLPTVAASMYFYKFDAVKIILASVITSILCEVIWNYGRDKKLKLKDLSSVVTGILFALILPSHLPIWIVVIGAIFSNIFVKSFFGGYGGNFMNPAAVGKVFLITSWAAIIAKPSGGETVQAATLMDKFLGTASGNLGEVSVLALLVGFIYLLVRGVISYRSTLSYLAFFALFNWVFSREGYFLGDYTNVINGAVVLSAVFMANDYVTTPKEKLGQVIFGALTAMLASIIMIYGYNPDGPYYAIIIINLLTPVIDYVTKRKPIKEVA</sequence>
<dbReference type="KEGG" id="cint:HZF06_03765"/>
<evidence type="ECO:0000256" key="9">
    <source>
        <dbReference type="SAM" id="Phobius"/>
    </source>
</evidence>
<evidence type="ECO:0000256" key="5">
    <source>
        <dbReference type="ARBA" id="ARBA00022692"/>
    </source>
</evidence>
<gene>
    <name evidence="10" type="ORF">HZF06_03765</name>
</gene>
<feature type="transmembrane region" description="Helical" evidence="9">
    <location>
        <begin position="40"/>
        <end position="58"/>
    </location>
</feature>
<keyword evidence="8 9" id="KW-0472">Membrane</keyword>
<evidence type="ECO:0000256" key="2">
    <source>
        <dbReference type="ARBA" id="ARBA00022553"/>
    </source>
</evidence>
<organism evidence="10 11">
    <name type="scientific">Clostridium intestinale</name>
    <dbReference type="NCBI Taxonomy" id="36845"/>
    <lineage>
        <taxon>Bacteria</taxon>
        <taxon>Bacillati</taxon>
        <taxon>Bacillota</taxon>
        <taxon>Clostridia</taxon>
        <taxon>Eubacteriales</taxon>
        <taxon>Clostridiaceae</taxon>
        <taxon>Clostridium</taxon>
    </lineage>
</organism>
<keyword evidence="2" id="KW-0597">Phosphoprotein</keyword>
<keyword evidence="3" id="KW-0285">Flavoprotein</keyword>
<accession>A0A7D6VR25</accession>
<dbReference type="GO" id="GO:0055085">
    <property type="term" value="P:transmembrane transport"/>
    <property type="evidence" value="ECO:0007669"/>
    <property type="project" value="InterPro"/>
</dbReference>
<reference evidence="10 11" key="1">
    <citation type="submission" date="2020-07" db="EMBL/GenBank/DDBJ databases">
        <title>Electron transfer.</title>
        <authorList>
            <person name="Huang L."/>
            <person name="Liu X."/>
            <person name="Zhou S."/>
        </authorList>
    </citation>
    <scope>NUCLEOTIDE SEQUENCE [LARGE SCALE GENOMIC DNA]</scope>
    <source>
        <strain evidence="10 11">Lx1</strain>
    </source>
</reference>
<feature type="transmembrane region" description="Helical" evidence="9">
    <location>
        <begin position="15"/>
        <end position="33"/>
    </location>
</feature>
<evidence type="ECO:0000256" key="7">
    <source>
        <dbReference type="ARBA" id="ARBA00022989"/>
    </source>
</evidence>
<keyword evidence="7 9" id="KW-1133">Transmembrane helix</keyword>
<evidence type="ECO:0000256" key="8">
    <source>
        <dbReference type="ARBA" id="ARBA00023136"/>
    </source>
</evidence>